<comment type="catalytic activity">
    <reaction evidence="3">
        <text>S-methyl-5'-thioadenosine + phosphate = 5-(methylsulfanyl)-alpha-D-ribose 1-phosphate + adenine</text>
        <dbReference type="Rhea" id="RHEA:11852"/>
        <dbReference type="ChEBI" id="CHEBI:16708"/>
        <dbReference type="ChEBI" id="CHEBI:17509"/>
        <dbReference type="ChEBI" id="CHEBI:43474"/>
        <dbReference type="ChEBI" id="CHEBI:58533"/>
        <dbReference type="EC" id="2.4.2.28"/>
    </reaction>
</comment>
<dbReference type="Gene3D" id="3.40.50.1580">
    <property type="entry name" value="Nucleoside phosphorylase domain"/>
    <property type="match status" value="1"/>
</dbReference>
<sequence>MKQHEGGRQVRIGIITGSGTERLPGAQVLATMTPDTPYGPTSGPITLAEVSGRTVAFLARHGAGHSLPPQQINYRANLWALKSLGVEGIISSSAVGGLRPGYAPETFVLTNQLIDRSTGRIDTYFDGSRPTGVRHLPASDPFCSTLRRHLQQALTARGLPFQAQGTVVVINGPRFSTRAESAWYVSGGADIISMTQYPEPVLAAELNMGFANLAYVTDSDTGHDGSAPVTAEAVFGRLKAAQPHILAVLEAAVSTLDEGYRAPQLMDPEAVRIIMDQPVPGPSANAALGFEPAPAVSR</sequence>
<keyword evidence="3" id="KW-0660">Purine salvage</keyword>
<feature type="binding site" evidence="3">
    <location>
        <position position="194"/>
    </location>
    <ligand>
        <name>substrate</name>
    </ligand>
</feature>
<dbReference type="AlphaFoldDB" id="A0A931G4S4"/>
<dbReference type="GO" id="GO:0005829">
    <property type="term" value="C:cytosol"/>
    <property type="evidence" value="ECO:0007669"/>
    <property type="project" value="TreeGrafter"/>
</dbReference>
<comment type="similarity">
    <text evidence="3">Belongs to the PNP/MTAP phosphorylase family. MTAP subfamily.</text>
</comment>
<accession>A0A931G4S4</accession>
<organism evidence="5 6">
    <name type="scientific">Arthrobacter terrae</name>
    <dbReference type="NCBI Taxonomy" id="2935737"/>
    <lineage>
        <taxon>Bacteria</taxon>
        <taxon>Bacillati</taxon>
        <taxon>Actinomycetota</taxon>
        <taxon>Actinomycetes</taxon>
        <taxon>Micrococcales</taxon>
        <taxon>Micrococcaceae</taxon>
        <taxon>Arthrobacter</taxon>
    </lineage>
</organism>
<evidence type="ECO:0000256" key="2">
    <source>
        <dbReference type="ARBA" id="ARBA00022679"/>
    </source>
</evidence>
<feature type="binding site" evidence="3">
    <location>
        <position position="195"/>
    </location>
    <ligand>
        <name>phosphate</name>
        <dbReference type="ChEBI" id="CHEBI:43474"/>
    </ligand>
</feature>
<dbReference type="RefSeq" id="WP_196396987.1">
    <property type="nucleotide sequence ID" value="NZ_JADNYM010000013.1"/>
</dbReference>
<dbReference type="GO" id="GO:0017061">
    <property type="term" value="F:S-methyl-5-thioadenosine phosphorylase activity"/>
    <property type="evidence" value="ECO:0007669"/>
    <property type="project" value="UniProtKB-UniRule"/>
</dbReference>
<comment type="function">
    <text evidence="3">Catalyzes the reversible phosphorylation of S-methyl-5'-thioadenosine (MTA) to adenine and 5-methylthioribose-1-phosphate. Involved in the breakdown of MTA, a major by-product of polyamine biosynthesis. Responsible for the first step in the methionine salvage pathway after MTA has been generated from S-adenosylmethionine. Has broad substrate specificity with 6-aminopurine nucleosides as preferred substrates.</text>
</comment>
<feature type="binding site" evidence="3">
    <location>
        <begin position="60"/>
        <end position="61"/>
    </location>
    <ligand>
        <name>phosphate</name>
        <dbReference type="ChEBI" id="CHEBI:43474"/>
    </ligand>
</feature>
<feature type="domain" description="Nucleoside phosphorylase" evidence="4">
    <location>
        <begin position="11"/>
        <end position="252"/>
    </location>
</feature>
<feature type="site" description="Important for substrate specificity" evidence="3">
    <location>
        <position position="176"/>
    </location>
</feature>
<dbReference type="InterPro" id="IPR000845">
    <property type="entry name" value="Nucleoside_phosphorylase_d"/>
</dbReference>
<dbReference type="EMBL" id="JADNYM010000013">
    <property type="protein sequence ID" value="MBG0740051.1"/>
    <property type="molecule type" value="Genomic_DNA"/>
</dbReference>
<dbReference type="CDD" id="cd09010">
    <property type="entry name" value="MTAP_SsMTAPII_like_MTIP"/>
    <property type="match status" value="1"/>
</dbReference>
<dbReference type="GO" id="GO:0006166">
    <property type="term" value="P:purine ribonucleoside salvage"/>
    <property type="evidence" value="ECO:0007669"/>
    <property type="project" value="UniProtKB-KW"/>
</dbReference>
<comment type="subunit">
    <text evidence="3">Homohexamer. Dimer of a homotrimer.</text>
</comment>
<dbReference type="PANTHER" id="PTHR42679:SF2">
    <property type="entry name" value="S-METHYL-5'-THIOADENOSINE PHOSPHORYLASE"/>
    <property type="match status" value="1"/>
</dbReference>
<keyword evidence="6" id="KW-1185">Reference proteome</keyword>
<feature type="site" description="Important for substrate specificity" evidence="3">
    <location>
        <position position="231"/>
    </location>
</feature>
<keyword evidence="2 3" id="KW-0808">Transferase</keyword>
<dbReference type="InterPro" id="IPR010044">
    <property type="entry name" value="MTAP"/>
</dbReference>
<name>A0A931G4S4_9MICC</name>
<dbReference type="HAMAP" id="MF_01963">
    <property type="entry name" value="MTAP"/>
    <property type="match status" value="1"/>
</dbReference>
<evidence type="ECO:0000313" key="5">
    <source>
        <dbReference type="EMBL" id="MBG0740051.1"/>
    </source>
</evidence>
<dbReference type="InterPro" id="IPR035994">
    <property type="entry name" value="Nucleoside_phosphorylase_sf"/>
</dbReference>
<feature type="binding site" evidence="3">
    <location>
        <begin position="218"/>
        <end position="220"/>
    </location>
    <ligand>
        <name>substrate</name>
    </ligand>
</feature>
<dbReference type="Proteomes" id="UP000655366">
    <property type="component" value="Unassembled WGS sequence"/>
</dbReference>
<dbReference type="EC" id="2.4.2.28" evidence="3"/>
<dbReference type="PROSITE" id="PS01240">
    <property type="entry name" value="PNP_MTAP_2"/>
    <property type="match status" value="1"/>
</dbReference>
<evidence type="ECO:0000313" key="6">
    <source>
        <dbReference type="Proteomes" id="UP000655366"/>
    </source>
</evidence>
<dbReference type="Pfam" id="PF01048">
    <property type="entry name" value="PNP_UDP_1"/>
    <property type="match status" value="1"/>
</dbReference>
<evidence type="ECO:0000256" key="1">
    <source>
        <dbReference type="ARBA" id="ARBA00022676"/>
    </source>
</evidence>
<dbReference type="PANTHER" id="PTHR42679">
    <property type="entry name" value="S-METHYL-5'-THIOADENOSINE PHOSPHORYLASE"/>
    <property type="match status" value="1"/>
</dbReference>
<dbReference type="GO" id="GO:0019509">
    <property type="term" value="P:L-methionine salvage from methylthioadenosine"/>
    <property type="evidence" value="ECO:0007669"/>
    <property type="project" value="UniProtKB-UniRule"/>
</dbReference>
<keyword evidence="1 3" id="KW-0328">Glycosyltransferase</keyword>
<protein>
    <recommendedName>
        <fullName evidence="3">S-methyl-5'-thioadenosine phosphorylase</fullName>
        <ecNumber evidence="3">2.4.2.28</ecNumber>
    </recommendedName>
    <alternativeName>
        <fullName evidence="3">5'-methylthioadenosine phosphorylase</fullName>
        <shortName evidence="3">MTA phosphorylase</shortName>
        <shortName evidence="3">MTAP</shortName>
    </alternativeName>
</protein>
<feature type="binding site" evidence="3">
    <location>
        <position position="18"/>
    </location>
    <ligand>
        <name>phosphate</name>
        <dbReference type="ChEBI" id="CHEBI:43474"/>
    </ligand>
</feature>
<proteinExistence type="inferred from homology"/>
<dbReference type="InterPro" id="IPR018099">
    <property type="entry name" value="Purine_phosphorylase-2_CS"/>
</dbReference>
<feature type="binding site" evidence="3">
    <location>
        <begin position="93"/>
        <end position="94"/>
    </location>
    <ligand>
        <name>phosphate</name>
        <dbReference type="ChEBI" id="CHEBI:43474"/>
    </ligand>
</feature>
<comment type="caution">
    <text evidence="5">The sequence shown here is derived from an EMBL/GenBank/DDBJ whole genome shotgun (WGS) entry which is preliminary data.</text>
</comment>
<evidence type="ECO:0000259" key="4">
    <source>
        <dbReference type="Pfam" id="PF01048"/>
    </source>
</evidence>
<gene>
    <name evidence="3" type="primary">mtnP</name>
    <name evidence="5" type="ORF">IV500_11715</name>
</gene>
<reference evidence="5 6" key="1">
    <citation type="submission" date="2020-11" db="EMBL/GenBank/DDBJ databases">
        <title>Arthrobacter antarcticus sp. nov., isolated from Antarctic Soil.</title>
        <authorList>
            <person name="Li J."/>
        </authorList>
    </citation>
    <scope>NUCLEOTIDE SEQUENCE [LARGE SCALE GENOMIC DNA]</scope>
    <source>
        <strain evidence="5 6">Z1-20</strain>
    </source>
</reference>
<dbReference type="SUPFAM" id="SSF53167">
    <property type="entry name" value="Purine and uridine phosphorylases"/>
    <property type="match status" value="1"/>
</dbReference>
<comment type="pathway">
    <text evidence="3">Amino-acid biosynthesis; L-methionine biosynthesis via salvage pathway; S-methyl-5-thio-alpha-D-ribose 1-phosphate from S-methyl-5'-thioadenosine (phosphorylase route): step 1/1.</text>
</comment>
<evidence type="ECO:0000256" key="3">
    <source>
        <dbReference type="HAMAP-Rule" id="MF_01963"/>
    </source>
</evidence>